<name>A0A3N0J0E0_9ACTN</name>
<dbReference type="PANTHER" id="PTHR37816">
    <property type="entry name" value="YALI0E33011P"/>
    <property type="match status" value="1"/>
</dbReference>
<evidence type="ECO:0000313" key="3">
    <source>
        <dbReference type="Proteomes" id="UP000253817"/>
    </source>
</evidence>
<sequence length="173" mass="19863">MKIAVIGFSGAGKSTLARRLGALYDASVLHLDAVGWQAGWVQRDKAEMRALVQAFLDEHDAWVVDGNWQRADDGRRFEEADRIVFLAFPRWRCLVRALRRSVVYRGRTRVDMAPGCLEKFDREFFWWIMRDGRAPAIRERYRRIVETHGGKTVVLRTPRAVEGFLSEAGGARL</sequence>
<dbReference type="RefSeq" id="WP_114545443.1">
    <property type="nucleotide sequence ID" value="NZ_PPTT01000005.1"/>
</dbReference>
<comment type="caution">
    <text evidence="2">The sequence shown here is derived from an EMBL/GenBank/DDBJ whole genome shotgun (WGS) entry which is preliminary data.</text>
</comment>
<dbReference type="OrthoDB" id="3199600at2"/>
<evidence type="ECO:0000313" key="1">
    <source>
        <dbReference type="EMBL" id="RDB70415.1"/>
    </source>
</evidence>
<reference evidence="2" key="3">
    <citation type="journal article" date="2019" name="Microbiol. Resour. Announc.">
        <title>Draft Genome Sequences of Type Strains of Gordonibacter faecihominis, Paraeggerthella hongkongensis, Parvibacter caecicola,Slackia equolifaciens, Slackia faecicanis, and Slackia isoflavoniconvertens.</title>
        <authorList>
            <person name="Danylec N."/>
            <person name="Stoll D.A."/>
            <person name="Dotsch A."/>
            <person name="Huch M."/>
        </authorList>
    </citation>
    <scope>NUCLEOTIDE SEQUENCE</scope>
    <source>
        <strain evidence="2">DSM 16107</strain>
    </source>
</reference>
<reference evidence="1 3" key="1">
    <citation type="journal article" date="2018" name="Elife">
        <title>Discovery and characterization of a prevalent human gut bacterial enzyme sufficient for the inactivation of a family of plant toxins.</title>
        <authorList>
            <person name="Koppel N."/>
            <person name="Bisanz J.E."/>
            <person name="Pandelia M.E."/>
            <person name="Turnbaugh P.J."/>
            <person name="Balskus E.P."/>
        </authorList>
    </citation>
    <scope>NUCLEOTIDE SEQUENCE [LARGE SCALE GENOMIC DNA]</scope>
    <source>
        <strain evidence="1 3">DSM 16107</strain>
    </source>
</reference>
<dbReference type="InterPro" id="IPR027417">
    <property type="entry name" value="P-loop_NTPase"/>
</dbReference>
<dbReference type="Proteomes" id="UP000253817">
    <property type="component" value="Unassembled WGS sequence"/>
</dbReference>
<protein>
    <submittedName>
        <fullName evidence="2">Topology modulation protein</fullName>
    </submittedName>
</protein>
<evidence type="ECO:0000313" key="4">
    <source>
        <dbReference type="Proteomes" id="UP000270112"/>
    </source>
</evidence>
<dbReference type="EMBL" id="QICC01000008">
    <property type="protein sequence ID" value="RNM42703.1"/>
    <property type="molecule type" value="Genomic_DNA"/>
</dbReference>
<evidence type="ECO:0000313" key="2">
    <source>
        <dbReference type="EMBL" id="RNM42703.1"/>
    </source>
</evidence>
<dbReference type="SUPFAM" id="SSF52540">
    <property type="entry name" value="P-loop containing nucleoside triphosphate hydrolases"/>
    <property type="match status" value="1"/>
</dbReference>
<dbReference type="AlphaFoldDB" id="A0A3N0J0E0"/>
<dbReference type="Proteomes" id="UP000270112">
    <property type="component" value="Unassembled WGS sequence"/>
</dbReference>
<dbReference type="InterPro" id="IPR052922">
    <property type="entry name" value="Cytidylate_Kinase-2"/>
</dbReference>
<organism evidence="2 4">
    <name type="scientific">Eggerthella sinensis</name>
    <dbReference type="NCBI Taxonomy" id="242230"/>
    <lineage>
        <taxon>Bacteria</taxon>
        <taxon>Bacillati</taxon>
        <taxon>Actinomycetota</taxon>
        <taxon>Coriobacteriia</taxon>
        <taxon>Eggerthellales</taxon>
        <taxon>Eggerthellaceae</taxon>
        <taxon>Eggerthella</taxon>
    </lineage>
</organism>
<gene>
    <name evidence="1" type="ORF">C1876_04085</name>
    <name evidence="2" type="ORF">DMP09_03645</name>
</gene>
<keyword evidence="3" id="KW-1185">Reference proteome</keyword>
<proteinExistence type="predicted"/>
<dbReference type="PANTHER" id="PTHR37816:SF3">
    <property type="entry name" value="MODULATES DNA TOPOLOGY"/>
    <property type="match status" value="1"/>
</dbReference>
<accession>A0A3N0J0E0</accession>
<dbReference type="Gene3D" id="3.40.50.300">
    <property type="entry name" value="P-loop containing nucleotide triphosphate hydrolases"/>
    <property type="match status" value="1"/>
</dbReference>
<reference evidence="4" key="2">
    <citation type="submission" date="2018-05" db="EMBL/GenBank/DDBJ databases">
        <title>Genome Sequencing of selected type strains of the family Eggerthellaceae.</title>
        <authorList>
            <person name="Danylec N."/>
            <person name="Stoll D.A."/>
            <person name="Doetsch A."/>
            <person name="Huch M."/>
        </authorList>
    </citation>
    <scope>NUCLEOTIDE SEQUENCE [LARGE SCALE GENOMIC DNA]</scope>
    <source>
        <strain evidence="4">DSM 16107</strain>
    </source>
</reference>
<dbReference type="EMBL" id="PPTT01000005">
    <property type="protein sequence ID" value="RDB70415.1"/>
    <property type="molecule type" value="Genomic_DNA"/>
</dbReference>